<name>A0A2T9YLC7_9FUNG</name>
<comment type="caution">
    <text evidence="7">The sequence shown here is derived from an EMBL/GenBank/DDBJ whole genome shotgun (WGS) entry which is preliminary data.</text>
</comment>
<accession>A0A2T9YLC7</accession>
<keyword evidence="2 5" id="KW-0812">Transmembrane</keyword>
<feature type="transmembrane region" description="Helical" evidence="5">
    <location>
        <begin position="162"/>
        <end position="182"/>
    </location>
</feature>
<dbReference type="STRING" id="133385.A0A2T9YLC7"/>
<proteinExistence type="predicted"/>
<evidence type="ECO:0000313" key="7">
    <source>
        <dbReference type="EMBL" id="PVU93119.1"/>
    </source>
</evidence>
<organism evidence="7 8">
    <name type="scientific">Smittium simulii</name>
    <dbReference type="NCBI Taxonomy" id="133385"/>
    <lineage>
        <taxon>Eukaryota</taxon>
        <taxon>Fungi</taxon>
        <taxon>Fungi incertae sedis</taxon>
        <taxon>Zoopagomycota</taxon>
        <taxon>Kickxellomycotina</taxon>
        <taxon>Harpellomycetes</taxon>
        <taxon>Harpellales</taxon>
        <taxon>Legeriomycetaceae</taxon>
        <taxon>Smittium</taxon>
    </lineage>
</organism>
<comment type="subcellular location">
    <subcellularLocation>
        <location evidence="1">Membrane</location>
        <topology evidence="1">Multi-pass membrane protein</topology>
    </subcellularLocation>
</comment>
<dbReference type="PANTHER" id="PTHR31310">
    <property type="match status" value="1"/>
</dbReference>
<dbReference type="Proteomes" id="UP000245383">
    <property type="component" value="Unassembled WGS sequence"/>
</dbReference>
<evidence type="ECO:0000256" key="1">
    <source>
        <dbReference type="ARBA" id="ARBA00004141"/>
    </source>
</evidence>
<keyword evidence="4 5" id="KW-0472">Membrane</keyword>
<protein>
    <recommendedName>
        <fullName evidence="6">Inositolphosphotransferase Aur1/Ipt1 domain-containing protein</fullName>
    </recommendedName>
</protein>
<evidence type="ECO:0000256" key="4">
    <source>
        <dbReference type="ARBA" id="ARBA00023136"/>
    </source>
</evidence>
<evidence type="ECO:0000313" key="8">
    <source>
        <dbReference type="Proteomes" id="UP000245383"/>
    </source>
</evidence>
<gene>
    <name evidence="7" type="ORF">BB561_003449</name>
</gene>
<dbReference type="InterPro" id="IPR026841">
    <property type="entry name" value="Aur1/Ipt1"/>
</dbReference>
<reference evidence="7 8" key="1">
    <citation type="journal article" date="2018" name="MBio">
        <title>Comparative Genomics Reveals the Core Gene Toolbox for the Fungus-Insect Symbiosis.</title>
        <authorList>
            <person name="Wang Y."/>
            <person name="Stata M."/>
            <person name="Wang W."/>
            <person name="Stajich J.E."/>
            <person name="White M.M."/>
            <person name="Moncalvo J.M."/>
        </authorList>
    </citation>
    <scope>NUCLEOTIDE SEQUENCE [LARGE SCALE GENOMIC DNA]</scope>
    <source>
        <strain evidence="7 8">SWE-8-4</strain>
    </source>
</reference>
<dbReference type="EMBL" id="MBFR01000138">
    <property type="protein sequence ID" value="PVU93119.1"/>
    <property type="molecule type" value="Genomic_DNA"/>
</dbReference>
<dbReference type="Pfam" id="PF14378">
    <property type="entry name" value="PAP2_3"/>
    <property type="match status" value="1"/>
</dbReference>
<dbReference type="AlphaFoldDB" id="A0A2T9YLC7"/>
<feature type="transmembrane region" description="Helical" evidence="5">
    <location>
        <begin position="20"/>
        <end position="44"/>
    </location>
</feature>
<dbReference type="InterPro" id="IPR052185">
    <property type="entry name" value="IPC_Synthase-Related"/>
</dbReference>
<sequence length="425" mass="49049">MLEKTMDIYARLTASPKTRILLFLAFEIAIIAIAFTTNFSSAYIHKKTLPFETFREKATNSALLIVKIEKSLGIYFEEALQKWHLENIGGLRLWNAYYAAAHPFFAITTILFLLLRSAWHFFKHDSWTLLSQPDSSGAYSSSTPSSIFKINLKLLSPFEQYIFIRTVYLLSIFISFISFVLAPAMPPRLLNDCSFKTPAGLNMGACLTEYPYIDTIGTHGSIFFTWSDPSVVSLNNPYASMPSQHALVAFWVALAWFVLSGLSKYSTRAFYFRNKSRYYAFLALRYSTILYPILTTYCIFVTANHFFLDKNFPYNLYYITTPVWFISLPESPHIKLQNISITDTESGTSCNWMGLELVYPELKKHINYVFKIRNGTYWTARRYAKSGFIEKKYIEECPFCRNIAPETIEHMLLEFSSGKRCNPTY</sequence>
<evidence type="ECO:0000259" key="6">
    <source>
        <dbReference type="Pfam" id="PF14378"/>
    </source>
</evidence>
<feature type="domain" description="Inositolphosphotransferase Aur1/Ipt1" evidence="6">
    <location>
        <begin position="154"/>
        <end position="309"/>
    </location>
</feature>
<evidence type="ECO:0000256" key="3">
    <source>
        <dbReference type="ARBA" id="ARBA00022989"/>
    </source>
</evidence>
<dbReference type="PANTHER" id="PTHR31310:SF7">
    <property type="entry name" value="PA-PHOSPHATASE RELATED-FAMILY PROTEIN DDB_G0268928"/>
    <property type="match status" value="1"/>
</dbReference>
<feature type="transmembrane region" description="Helical" evidence="5">
    <location>
        <begin position="244"/>
        <end position="262"/>
    </location>
</feature>
<evidence type="ECO:0000256" key="2">
    <source>
        <dbReference type="ARBA" id="ARBA00022692"/>
    </source>
</evidence>
<feature type="transmembrane region" description="Helical" evidence="5">
    <location>
        <begin position="96"/>
        <end position="115"/>
    </location>
</feature>
<keyword evidence="3 5" id="KW-1133">Transmembrane helix</keyword>
<feature type="transmembrane region" description="Helical" evidence="5">
    <location>
        <begin position="283"/>
        <end position="307"/>
    </location>
</feature>
<keyword evidence="8" id="KW-1185">Reference proteome</keyword>
<dbReference type="OrthoDB" id="2566866at2759"/>
<evidence type="ECO:0000256" key="5">
    <source>
        <dbReference type="SAM" id="Phobius"/>
    </source>
</evidence>
<dbReference type="GO" id="GO:0016020">
    <property type="term" value="C:membrane"/>
    <property type="evidence" value="ECO:0007669"/>
    <property type="project" value="UniProtKB-SubCell"/>
</dbReference>